<keyword evidence="1" id="KW-1133">Transmembrane helix</keyword>
<dbReference type="PANTHER" id="PTHR44083:SF45">
    <property type="entry name" value="TOPLESS-RELATED PROTEIN 1"/>
    <property type="match status" value="1"/>
</dbReference>
<dbReference type="InterPro" id="IPR036322">
    <property type="entry name" value="WD40_repeat_dom_sf"/>
</dbReference>
<proteinExistence type="predicted"/>
<dbReference type="OrthoDB" id="1289912at2759"/>
<sequence length="447" mass="50504">MTNDVQEPNHEEAVSCFALSKNACYVISTSGGKISLFNMMTFKQQLILPSILKITTSSLLAWMTLPSRYIMSDWMRDNYLYFSLLFLVLLYSSTSSAFVQLCVWSTVGWEMQRAKSLQLRGQSISQSDTRVQFHQDQTHFLVVHEAQISVYETAKLECFKQWVPHESDTPISHATYSCDSLLIYASFLDATVNFSITLSYFCSNSNIHPVVVAAHPEDPNQFALGMSDGGVHVFEPLESEGKWGVPPPLENGFAEGGFWKHRWVLCNLIQLKIDLWQRLIISQSNSGIWTPSSSSKFILIFTEKIVPVSANENGIKVLANNEAYSKSNICSISKQILELQIGGLFCWHQWNGLPLLAICCLSSSKTLTVGYGCEYFTFLPYLYELVASFLLFLQSHPVTKIEKRDNTKLRAKQEENSYPEWKDKHNIVGSHGSFTINLTLAVSFADK</sequence>
<keyword evidence="1" id="KW-0812">Transmembrane</keyword>
<evidence type="ECO:0000313" key="2">
    <source>
        <dbReference type="EMBL" id="KAG5618713.1"/>
    </source>
</evidence>
<dbReference type="AlphaFoldDB" id="A0A9J6A2E9"/>
<dbReference type="Proteomes" id="UP000824120">
    <property type="component" value="Chromosome 3"/>
</dbReference>
<keyword evidence="3" id="KW-1185">Reference proteome</keyword>
<gene>
    <name evidence="2" type="ORF">H5410_018537</name>
</gene>
<comment type="caution">
    <text evidence="2">The sequence shown here is derived from an EMBL/GenBank/DDBJ whole genome shotgun (WGS) entry which is preliminary data.</text>
</comment>
<name>A0A9J6A2E9_SOLCO</name>
<keyword evidence="1" id="KW-0472">Membrane</keyword>
<dbReference type="EMBL" id="JACXVP010000003">
    <property type="protein sequence ID" value="KAG5618713.1"/>
    <property type="molecule type" value="Genomic_DNA"/>
</dbReference>
<dbReference type="SUPFAM" id="SSF50978">
    <property type="entry name" value="WD40 repeat-like"/>
    <property type="match status" value="1"/>
</dbReference>
<dbReference type="InterPro" id="IPR015943">
    <property type="entry name" value="WD40/YVTN_repeat-like_dom_sf"/>
</dbReference>
<feature type="transmembrane region" description="Helical" evidence="1">
    <location>
        <begin position="80"/>
        <end position="107"/>
    </location>
</feature>
<evidence type="ECO:0000256" key="1">
    <source>
        <dbReference type="SAM" id="Phobius"/>
    </source>
</evidence>
<dbReference type="Gene3D" id="2.130.10.10">
    <property type="entry name" value="YVTN repeat-like/Quinoprotein amine dehydrogenase"/>
    <property type="match status" value="1"/>
</dbReference>
<reference evidence="2 3" key="1">
    <citation type="submission" date="2020-09" db="EMBL/GenBank/DDBJ databases">
        <title>De no assembly of potato wild relative species, Solanum commersonii.</title>
        <authorList>
            <person name="Cho K."/>
        </authorList>
    </citation>
    <scope>NUCLEOTIDE SEQUENCE [LARGE SCALE GENOMIC DNA]</scope>
    <source>
        <strain evidence="2">LZ3.2</strain>
        <tissue evidence="2">Leaf</tissue>
    </source>
</reference>
<dbReference type="GO" id="GO:0006355">
    <property type="term" value="P:regulation of DNA-templated transcription"/>
    <property type="evidence" value="ECO:0007669"/>
    <property type="project" value="InterPro"/>
</dbReference>
<dbReference type="InterPro" id="IPR027728">
    <property type="entry name" value="Topless_fam"/>
</dbReference>
<organism evidence="2 3">
    <name type="scientific">Solanum commersonii</name>
    <name type="common">Commerson's wild potato</name>
    <name type="synonym">Commerson's nightshade</name>
    <dbReference type="NCBI Taxonomy" id="4109"/>
    <lineage>
        <taxon>Eukaryota</taxon>
        <taxon>Viridiplantae</taxon>
        <taxon>Streptophyta</taxon>
        <taxon>Embryophyta</taxon>
        <taxon>Tracheophyta</taxon>
        <taxon>Spermatophyta</taxon>
        <taxon>Magnoliopsida</taxon>
        <taxon>eudicotyledons</taxon>
        <taxon>Gunneridae</taxon>
        <taxon>Pentapetalae</taxon>
        <taxon>asterids</taxon>
        <taxon>lamiids</taxon>
        <taxon>Solanales</taxon>
        <taxon>Solanaceae</taxon>
        <taxon>Solanoideae</taxon>
        <taxon>Solaneae</taxon>
        <taxon>Solanum</taxon>
    </lineage>
</organism>
<protein>
    <submittedName>
        <fullName evidence="2">Uncharacterized protein</fullName>
    </submittedName>
</protein>
<accession>A0A9J6A2E9</accession>
<dbReference type="PANTHER" id="PTHR44083">
    <property type="entry name" value="TOPLESS-RELATED PROTEIN 1-RELATED"/>
    <property type="match status" value="1"/>
</dbReference>
<evidence type="ECO:0000313" key="3">
    <source>
        <dbReference type="Proteomes" id="UP000824120"/>
    </source>
</evidence>